<dbReference type="GO" id="GO:0016020">
    <property type="term" value="C:membrane"/>
    <property type="evidence" value="ECO:0007669"/>
    <property type="project" value="UniProtKB-SubCell"/>
</dbReference>
<dbReference type="EMBL" id="KV907566">
    <property type="protein sequence ID" value="OOF90210.1"/>
    <property type="molecule type" value="Genomic_DNA"/>
</dbReference>
<evidence type="ECO:0000259" key="7">
    <source>
        <dbReference type="Pfam" id="PF20684"/>
    </source>
</evidence>
<keyword evidence="3 6" id="KW-1133">Transmembrane helix</keyword>
<evidence type="ECO:0000256" key="5">
    <source>
        <dbReference type="ARBA" id="ARBA00038359"/>
    </source>
</evidence>
<dbReference type="OrthoDB" id="5329176at2759"/>
<feature type="transmembrane region" description="Helical" evidence="6">
    <location>
        <begin position="20"/>
        <end position="37"/>
    </location>
</feature>
<evidence type="ECO:0000256" key="4">
    <source>
        <dbReference type="ARBA" id="ARBA00023136"/>
    </source>
</evidence>
<dbReference type="Proteomes" id="UP000188318">
    <property type="component" value="Unassembled WGS sequence"/>
</dbReference>
<comment type="subcellular location">
    <subcellularLocation>
        <location evidence="1">Membrane</location>
        <topology evidence="1">Multi-pass membrane protein</topology>
    </subcellularLocation>
</comment>
<gene>
    <name evidence="8" type="ORF">ASPCADRAFT_212163</name>
</gene>
<feature type="transmembrane region" description="Helical" evidence="6">
    <location>
        <begin position="245"/>
        <end position="270"/>
    </location>
</feature>
<dbReference type="AlphaFoldDB" id="A0A1R3R6V1"/>
<keyword evidence="2 6" id="KW-0812">Transmembrane</keyword>
<feature type="transmembrane region" description="Helical" evidence="6">
    <location>
        <begin position="213"/>
        <end position="233"/>
    </location>
</feature>
<feature type="transmembrane region" description="Helical" evidence="6">
    <location>
        <begin position="135"/>
        <end position="157"/>
    </location>
</feature>
<dbReference type="InterPro" id="IPR049326">
    <property type="entry name" value="Rhodopsin_dom_fungi"/>
</dbReference>
<feature type="transmembrane region" description="Helical" evidence="6">
    <location>
        <begin position="177"/>
        <end position="201"/>
    </location>
</feature>
<dbReference type="STRING" id="602072.A0A1R3R6V1"/>
<organism evidence="8 9">
    <name type="scientific">Aspergillus carbonarius (strain ITEM 5010)</name>
    <dbReference type="NCBI Taxonomy" id="602072"/>
    <lineage>
        <taxon>Eukaryota</taxon>
        <taxon>Fungi</taxon>
        <taxon>Dikarya</taxon>
        <taxon>Ascomycota</taxon>
        <taxon>Pezizomycotina</taxon>
        <taxon>Eurotiomycetes</taxon>
        <taxon>Eurotiomycetidae</taxon>
        <taxon>Eurotiales</taxon>
        <taxon>Aspergillaceae</taxon>
        <taxon>Aspergillus</taxon>
        <taxon>Aspergillus subgen. Circumdati</taxon>
    </lineage>
</organism>
<reference evidence="9" key="1">
    <citation type="journal article" date="2017" name="Genome Biol.">
        <title>Comparative genomics reveals high biological diversity and specific adaptations in the industrially and medically important fungal genus Aspergillus.</title>
        <authorList>
            <person name="de Vries R.P."/>
            <person name="Riley R."/>
            <person name="Wiebenga A."/>
            <person name="Aguilar-Osorio G."/>
            <person name="Amillis S."/>
            <person name="Uchima C.A."/>
            <person name="Anderluh G."/>
            <person name="Asadollahi M."/>
            <person name="Askin M."/>
            <person name="Barry K."/>
            <person name="Battaglia E."/>
            <person name="Bayram O."/>
            <person name="Benocci T."/>
            <person name="Braus-Stromeyer S.A."/>
            <person name="Caldana C."/>
            <person name="Canovas D."/>
            <person name="Cerqueira G.C."/>
            <person name="Chen F."/>
            <person name="Chen W."/>
            <person name="Choi C."/>
            <person name="Clum A."/>
            <person name="Dos Santos R.A."/>
            <person name="Damasio A.R."/>
            <person name="Diallinas G."/>
            <person name="Emri T."/>
            <person name="Fekete E."/>
            <person name="Flipphi M."/>
            <person name="Freyberg S."/>
            <person name="Gallo A."/>
            <person name="Gournas C."/>
            <person name="Habgood R."/>
            <person name="Hainaut M."/>
            <person name="Harispe M.L."/>
            <person name="Henrissat B."/>
            <person name="Hilden K.S."/>
            <person name="Hope R."/>
            <person name="Hossain A."/>
            <person name="Karabika E."/>
            <person name="Karaffa L."/>
            <person name="Karanyi Z."/>
            <person name="Krasevec N."/>
            <person name="Kuo A."/>
            <person name="Kusch H."/>
            <person name="LaButti K."/>
            <person name="Lagendijk E.L."/>
            <person name="Lapidus A."/>
            <person name="Levasseur A."/>
            <person name="Lindquist E."/>
            <person name="Lipzen A."/>
            <person name="Logrieco A.F."/>
            <person name="MacCabe A."/>
            <person name="Maekelae M.R."/>
            <person name="Malavazi I."/>
            <person name="Melin P."/>
            <person name="Meyer V."/>
            <person name="Mielnichuk N."/>
            <person name="Miskei M."/>
            <person name="Molnar A.P."/>
            <person name="Mule G."/>
            <person name="Ngan C.Y."/>
            <person name="Orejas M."/>
            <person name="Orosz E."/>
            <person name="Ouedraogo J.P."/>
            <person name="Overkamp K.M."/>
            <person name="Park H.-S."/>
            <person name="Perrone G."/>
            <person name="Piumi F."/>
            <person name="Punt P.J."/>
            <person name="Ram A.F."/>
            <person name="Ramon A."/>
            <person name="Rauscher S."/>
            <person name="Record E."/>
            <person name="Riano-Pachon D.M."/>
            <person name="Robert V."/>
            <person name="Roehrig J."/>
            <person name="Ruller R."/>
            <person name="Salamov A."/>
            <person name="Salih N.S."/>
            <person name="Samson R.A."/>
            <person name="Sandor E."/>
            <person name="Sanguinetti M."/>
            <person name="Schuetze T."/>
            <person name="Sepcic K."/>
            <person name="Shelest E."/>
            <person name="Sherlock G."/>
            <person name="Sophianopoulou V."/>
            <person name="Squina F.M."/>
            <person name="Sun H."/>
            <person name="Susca A."/>
            <person name="Todd R.B."/>
            <person name="Tsang A."/>
            <person name="Unkles S.E."/>
            <person name="van de Wiele N."/>
            <person name="van Rossen-Uffink D."/>
            <person name="Oliveira J.V."/>
            <person name="Vesth T.C."/>
            <person name="Visser J."/>
            <person name="Yu J.-H."/>
            <person name="Zhou M."/>
            <person name="Andersen M.R."/>
            <person name="Archer D.B."/>
            <person name="Baker S.E."/>
            <person name="Benoit I."/>
            <person name="Brakhage A.A."/>
            <person name="Braus G.H."/>
            <person name="Fischer R."/>
            <person name="Frisvad J.C."/>
            <person name="Goldman G.H."/>
            <person name="Houbraken J."/>
            <person name="Oakley B."/>
            <person name="Pocsi I."/>
            <person name="Scazzocchio C."/>
            <person name="Seiboth B."/>
            <person name="vanKuyk P.A."/>
            <person name="Wortman J."/>
            <person name="Dyer P.S."/>
            <person name="Grigoriev I.V."/>
        </authorList>
    </citation>
    <scope>NUCLEOTIDE SEQUENCE [LARGE SCALE GENOMIC DNA]</scope>
    <source>
        <strain evidence="9">ITEM 5010</strain>
    </source>
</reference>
<evidence type="ECO:0000313" key="9">
    <source>
        <dbReference type="Proteomes" id="UP000188318"/>
    </source>
</evidence>
<dbReference type="Pfam" id="PF20684">
    <property type="entry name" value="Fung_rhodopsin"/>
    <property type="match status" value="1"/>
</dbReference>
<feature type="domain" description="Rhodopsin" evidence="7">
    <location>
        <begin position="37"/>
        <end position="275"/>
    </location>
</feature>
<accession>A0A1R3R6V1</accession>
<dbReference type="PANTHER" id="PTHR33048">
    <property type="entry name" value="PTH11-LIKE INTEGRAL MEMBRANE PROTEIN (AFU_ORTHOLOGUE AFUA_5G11245)"/>
    <property type="match status" value="1"/>
</dbReference>
<evidence type="ECO:0000313" key="8">
    <source>
        <dbReference type="EMBL" id="OOF90210.1"/>
    </source>
</evidence>
<evidence type="ECO:0000256" key="2">
    <source>
        <dbReference type="ARBA" id="ARBA00022692"/>
    </source>
</evidence>
<feature type="transmembrane region" description="Helical" evidence="6">
    <location>
        <begin position="49"/>
        <end position="68"/>
    </location>
</feature>
<proteinExistence type="inferred from homology"/>
<feature type="transmembrane region" description="Helical" evidence="6">
    <location>
        <begin position="97"/>
        <end position="123"/>
    </location>
</feature>
<evidence type="ECO:0000256" key="3">
    <source>
        <dbReference type="ARBA" id="ARBA00022989"/>
    </source>
</evidence>
<dbReference type="VEuPathDB" id="FungiDB:ASPCADRAFT_212163"/>
<dbReference type="InterPro" id="IPR052337">
    <property type="entry name" value="SAT4-like"/>
</dbReference>
<evidence type="ECO:0000256" key="1">
    <source>
        <dbReference type="ARBA" id="ARBA00004141"/>
    </source>
</evidence>
<comment type="similarity">
    <text evidence="5">Belongs to the SAT4 family.</text>
</comment>
<dbReference type="OMA" id="CIDINAW"/>
<protein>
    <recommendedName>
        <fullName evidence="7">Rhodopsin domain-containing protein</fullName>
    </recommendedName>
</protein>
<dbReference type="PANTHER" id="PTHR33048:SF156">
    <property type="entry name" value="INTEGRAL MEMBRANE PROTEIN"/>
    <property type="match status" value="1"/>
</dbReference>
<name>A0A1R3R6V1_ASPC5</name>
<sequence>MATTEGYSEAYLHESRQKGLIAVIVLFIVLETLTLILRQVSKRLGRIRLDWDDLLITLGWVLCTVVNATSLDDVYHGGVGRHEVWVKQTDPGMISVWGHYIIIIPLIYFAACVPAKLAVVYLYLNIFTSKAMRMICFGVAAVMLGNWFGTTVAGLLVCRPLSYFWTGVGHCINTNAFFRWSGLANLITDCIMLVLPMPMVWNLQASLRLKLGICLTFLFGSIGLISSIFRFYILFVTNSEVDTTWTAATFVLWCVVESGTYQIAACFPLYRPLVKYLGRKLHLTSSRGESGHDTTASNPRLTRSHAGRFQSLKGDSLTEETEEDAVGLVTLGSQRSDIAPGTIVVDRRFSVT</sequence>
<keyword evidence="9" id="KW-1185">Reference proteome</keyword>
<evidence type="ECO:0000256" key="6">
    <source>
        <dbReference type="SAM" id="Phobius"/>
    </source>
</evidence>
<keyword evidence="4 6" id="KW-0472">Membrane</keyword>